<organism evidence="11 12">
    <name type="scientific">Verminephrobacter aporrectodeae subsp. tuberculatae</name>
    <dbReference type="NCBI Taxonomy" id="1110392"/>
    <lineage>
        <taxon>Bacteria</taxon>
        <taxon>Pseudomonadati</taxon>
        <taxon>Pseudomonadota</taxon>
        <taxon>Betaproteobacteria</taxon>
        <taxon>Burkholderiales</taxon>
        <taxon>Comamonadaceae</taxon>
        <taxon>Verminephrobacter</taxon>
    </lineage>
</organism>
<keyword evidence="5" id="KW-0662">Pyridine nucleotide biosynthesis</keyword>
<keyword evidence="6" id="KW-0808">Transferase</keyword>
<evidence type="ECO:0000313" key="11">
    <source>
        <dbReference type="EMBL" id="MCW5323182.1"/>
    </source>
</evidence>
<protein>
    <recommendedName>
        <fullName evidence="3 10">Quinolinate synthase</fullName>
        <ecNumber evidence="3 10">2.5.1.72</ecNumber>
    </recommendedName>
</protein>
<name>A0ABT3KYX9_9BURK</name>
<comment type="pathway">
    <text evidence="2">Cofactor biosynthesis; NAD(+) biosynthesis; quinolinate from iminoaspartate: step 1/1.</text>
</comment>
<evidence type="ECO:0000256" key="1">
    <source>
        <dbReference type="ARBA" id="ARBA00001966"/>
    </source>
</evidence>
<dbReference type="Proteomes" id="UP001208935">
    <property type="component" value="Unassembled WGS sequence"/>
</dbReference>
<evidence type="ECO:0000256" key="7">
    <source>
        <dbReference type="ARBA" id="ARBA00022723"/>
    </source>
</evidence>
<sequence length="378" mass="40595">MNATAVLNRIGVAYEQPLDAHAADGRCATRQAWARVPPEPAQAERGALKDRIRRLLKERNASMVSHYYVHPDLQDLAEETGGLVGDSLEMARFGRDHAAQTLVVSGVRFMGETAKILSPEKTILMPDLDASCSLDLGCPADAFGAFCAEHPERSVVVYANTSAAVKARADWVVTSSCALEIVRALRAAGRKILWAPDRHLGAYIQRETGADMVFWSGACIVHDEFKAFELEALKQEHPRAKVLVHPESPAEVVALADAVGSTSAILKAAREMDAQEFIVATDNGMLHRLRTQNPDKVFHEAPTSGHGATCKSCAHCPWMAMNGLAGVVHALETGANAVLVDPALIARARQPIDRMLAFTAALRSGQPAAGLLPHLGAV</sequence>
<dbReference type="RefSeq" id="WP_265283165.1">
    <property type="nucleotide sequence ID" value="NZ_QZCW01000004.1"/>
</dbReference>
<evidence type="ECO:0000256" key="5">
    <source>
        <dbReference type="ARBA" id="ARBA00022642"/>
    </source>
</evidence>
<dbReference type="InterPro" id="IPR003473">
    <property type="entry name" value="NadA"/>
</dbReference>
<dbReference type="SUPFAM" id="SSF142754">
    <property type="entry name" value="NadA-like"/>
    <property type="match status" value="1"/>
</dbReference>
<comment type="cofactor">
    <cofactor evidence="1">
        <name>[4Fe-4S] cluster</name>
        <dbReference type="ChEBI" id="CHEBI:49883"/>
    </cofactor>
</comment>
<evidence type="ECO:0000256" key="4">
    <source>
        <dbReference type="ARBA" id="ARBA00022485"/>
    </source>
</evidence>
<accession>A0ABT3KYX9</accession>
<keyword evidence="12" id="KW-1185">Reference proteome</keyword>
<keyword evidence="4" id="KW-0004">4Fe-4S</keyword>
<reference evidence="12" key="1">
    <citation type="submission" date="2023-07" db="EMBL/GenBank/DDBJ databases">
        <title>Verminephrobacter genomes.</title>
        <authorList>
            <person name="Lund M.B."/>
        </authorList>
    </citation>
    <scope>NUCLEOTIDE SEQUENCE [LARGE SCALE GENOMIC DNA]</scope>
    <source>
        <strain evidence="12">AtM5-05</strain>
    </source>
</reference>
<keyword evidence="8" id="KW-0408">Iron</keyword>
<comment type="caution">
    <text evidence="11">The sequence shown here is derived from an EMBL/GenBank/DDBJ whole genome shotgun (WGS) entry which is preliminary data.</text>
</comment>
<dbReference type="PANTHER" id="PTHR30573">
    <property type="entry name" value="QUINOLINATE SYNTHETASE A"/>
    <property type="match status" value="1"/>
</dbReference>
<dbReference type="NCBIfam" id="NF006877">
    <property type="entry name" value="PRK09375.1-1"/>
    <property type="match status" value="1"/>
</dbReference>
<evidence type="ECO:0000256" key="10">
    <source>
        <dbReference type="NCBIfam" id="TIGR00550"/>
    </source>
</evidence>
<dbReference type="InterPro" id="IPR036094">
    <property type="entry name" value="NadA_sf"/>
</dbReference>
<evidence type="ECO:0000256" key="9">
    <source>
        <dbReference type="ARBA" id="ARBA00023014"/>
    </source>
</evidence>
<evidence type="ECO:0000313" key="12">
    <source>
        <dbReference type="Proteomes" id="UP001208935"/>
    </source>
</evidence>
<dbReference type="PANTHER" id="PTHR30573:SF0">
    <property type="entry name" value="QUINOLINATE SYNTHASE, CHLOROPLASTIC"/>
    <property type="match status" value="1"/>
</dbReference>
<proteinExistence type="predicted"/>
<gene>
    <name evidence="11" type="primary">nadA</name>
    <name evidence="11" type="ORF">D5039_19160</name>
</gene>
<keyword evidence="7" id="KW-0479">Metal-binding</keyword>
<dbReference type="Gene3D" id="3.40.50.10800">
    <property type="entry name" value="NadA-like"/>
    <property type="match status" value="3"/>
</dbReference>
<evidence type="ECO:0000256" key="3">
    <source>
        <dbReference type="ARBA" id="ARBA00012669"/>
    </source>
</evidence>
<dbReference type="NCBIfam" id="TIGR00550">
    <property type="entry name" value="nadA"/>
    <property type="match status" value="1"/>
</dbReference>
<keyword evidence="9" id="KW-0411">Iron-sulfur</keyword>
<evidence type="ECO:0000256" key="6">
    <source>
        <dbReference type="ARBA" id="ARBA00022679"/>
    </source>
</evidence>
<dbReference type="NCBIfam" id="NF006878">
    <property type="entry name" value="PRK09375.1-2"/>
    <property type="match status" value="1"/>
</dbReference>
<evidence type="ECO:0000256" key="8">
    <source>
        <dbReference type="ARBA" id="ARBA00023004"/>
    </source>
</evidence>
<dbReference type="EMBL" id="QZCW01000004">
    <property type="protein sequence ID" value="MCW5323182.1"/>
    <property type="molecule type" value="Genomic_DNA"/>
</dbReference>
<dbReference type="EC" id="2.5.1.72" evidence="3 10"/>
<evidence type="ECO:0000256" key="2">
    <source>
        <dbReference type="ARBA" id="ARBA00005065"/>
    </source>
</evidence>
<dbReference type="Pfam" id="PF02445">
    <property type="entry name" value="NadA"/>
    <property type="match status" value="1"/>
</dbReference>